<dbReference type="InterPro" id="IPR051532">
    <property type="entry name" value="Ester_Hydrolysis_Enzymes"/>
</dbReference>
<keyword evidence="3" id="KW-1185">Reference proteome</keyword>
<dbReference type="PANTHER" id="PTHR30383:SF5">
    <property type="entry name" value="SGNH HYDROLASE-TYPE ESTERASE DOMAIN-CONTAINING PROTEIN"/>
    <property type="match status" value="1"/>
</dbReference>
<reference evidence="3" key="1">
    <citation type="submission" date="2019-06" db="EMBL/GenBank/DDBJ databases">
        <title>Gordonia isolated from sludge of a wastewater treatment plant.</title>
        <authorList>
            <person name="Tamura T."/>
            <person name="Aoyama K."/>
            <person name="Kang Y."/>
            <person name="Saito S."/>
            <person name="Akiyama N."/>
            <person name="Yazawa K."/>
            <person name="Gonoi T."/>
            <person name="Mikami Y."/>
        </authorList>
    </citation>
    <scope>NUCLEOTIDE SEQUENCE [LARGE SCALE GENOMIC DNA]</scope>
    <source>
        <strain evidence="3">NBRC 107697</strain>
    </source>
</reference>
<dbReference type="PANTHER" id="PTHR30383">
    <property type="entry name" value="THIOESTERASE 1/PROTEASE 1/LYSOPHOSPHOLIPASE L1"/>
    <property type="match status" value="1"/>
</dbReference>
<evidence type="ECO:0000259" key="1">
    <source>
        <dbReference type="Pfam" id="PF13472"/>
    </source>
</evidence>
<dbReference type="GO" id="GO:0004622">
    <property type="term" value="F:phosphatidylcholine lysophospholipase activity"/>
    <property type="evidence" value="ECO:0007669"/>
    <property type="project" value="TreeGrafter"/>
</dbReference>
<dbReference type="InterPro" id="IPR013830">
    <property type="entry name" value="SGNH_hydro"/>
</dbReference>
<evidence type="ECO:0000313" key="3">
    <source>
        <dbReference type="Proteomes" id="UP000444980"/>
    </source>
</evidence>
<dbReference type="Gene3D" id="3.40.50.1110">
    <property type="entry name" value="SGNH hydrolase"/>
    <property type="match status" value="1"/>
</dbReference>
<proteinExistence type="predicted"/>
<dbReference type="EMBL" id="BJOU01000001">
    <property type="protein sequence ID" value="GED97163.1"/>
    <property type="molecule type" value="Genomic_DNA"/>
</dbReference>
<protein>
    <recommendedName>
        <fullName evidence="1">SGNH hydrolase-type esterase domain-containing protein</fullName>
    </recommendedName>
</protein>
<dbReference type="InterPro" id="IPR036514">
    <property type="entry name" value="SGNH_hydro_sf"/>
</dbReference>
<dbReference type="SUPFAM" id="SSF52266">
    <property type="entry name" value="SGNH hydrolase"/>
    <property type="match status" value="1"/>
</dbReference>
<dbReference type="RefSeq" id="WP_161926528.1">
    <property type="nucleotide sequence ID" value="NZ_BJOU01000001.1"/>
</dbReference>
<dbReference type="Proteomes" id="UP000444980">
    <property type="component" value="Unassembled WGS sequence"/>
</dbReference>
<dbReference type="CDD" id="cd01836">
    <property type="entry name" value="FeeA_FeeB_like"/>
    <property type="match status" value="1"/>
</dbReference>
<dbReference type="AlphaFoldDB" id="A0A7I9UW43"/>
<comment type="caution">
    <text evidence="2">The sequence shown here is derived from an EMBL/GenBank/DDBJ whole genome shotgun (WGS) entry which is preliminary data.</text>
</comment>
<gene>
    <name evidence="2" type="ORF">nbrc107697_12020</name>
</gene>
<name>A0A7I9UW43_9ACTN</name>
<accession>A0A7I9UW43</accession>
<dbReference type="Pfam" id="PF13472">
    <property type="entry name" value="Lipase_GDSL_2"/>
    <property type="match status" value="1"/>
</dbReference>
<feature type="domain" description="SGNH hydrolase-type esterase" evidence="1">
    <location>
        <begin position="85"/>
        <end position="264"/>
    </location>
</feature>
<evidence type="ECO:0000313" key="2">
    <source>
        <dbReference type="EMBL" id="GED97163.1"/>
    </source>
</evidence>
<dbReference type="OrthoDB" id="9804395at2"/>
<organism evidence="2 3">
    <name type="scientific">Gordonia crocea</name>
    <dbReference type="NCBI Taxonomy" id="589162"/>
    <lineage>
        <taxon>Bacteria</taxon>
        <taxon>Bacillati</taxon>
        <taxon>Actinomycetota</taxon>
        <taxon>Actinomycetes</taxon>
        <taxon>Mycobacteriales</taxon>
        <taxon>Gordoniaceae</taxon>
        <taxon>Gordonia</taxon>
    </lineage>
</organism>
<sequence>MPSADSGEKVDRLLRDVGATVVAAGASAAASYAAYSYLNSQAAHARQVIPRRTDNAPNGDGVYYPDGRGPIPFTRGTEVDLHLAVYGDSTAAGLGVDTADETPGVQIVRNLVRETGKIVRYSNKAIVGATSKGLAAQIDASLITKSRPDVAVILIGANDVTAVNRVHSSARRLGEAVQLLVDAGAKVVVGTCPDLGVVTAIPQPLRWVIRQYSLRLAAAQRGAVRSHGGRAVPLADVLAKEFLARPEHMFSPDNYHPSAAGYALSASILLPEVLDAVGEWGGPLPNPPVVSEAVESRRLVNRFRRLLRSGSNR</sequence>